<gene>
    <name evidence="1" type="ORF">BDV98DRAFT_364072</name>
</gene>
<reference evidence="1 2" key="1">
    <citation type="journal article" date="2019" name="Nat. Ecol. Evol.">
        <title>Megaphylogeny resolves global patterns of mushroom evolution.</title>
        <authorList>
            <person name="Varga T."/>
            <person name="Krizsan K."/>
            <person name="Foldi C."/>
            <person name="Dima B."/>
            <person name="Sanchez-Garcia M."/>
            <person name="Sanchez-Ramirez S."/>
            <person name="Szollosi G.J."/>
            <person name="Szarkandi J.G."/>
            <person name="Papp V."/>
            <person name="Albert L."/>
            <person name="Andreopoulos W."/>
            <person name="Angelini C."/>
            <person name="Antonin V."/>
            <person name="Barry K.W."/>
            <person name="Bougher N.L."/>
            <person name="Buchanan P."/>
            <person name="Buyck B."/>
            <person name="Bense V."/>
            <person name="Catcheside P."/>
            <person name="Chovatia M."/>
            <person name="Cooper J."/>
            <person name="Damon W."/>
            <person name="Desjardin D."/>
            <person name="Finy P."/>
            <person name="Geml J."/>
            <person name="Haridas S."/>
            <person name="Hughes K."/>
            <person name="Justo A."/>
            <person name="Karasinski D."/>
            <person name="Kautmanova I."/>
            <person name="Kiss B."/>
            <person name="Kocsube S."/>
            <person name="Kotiranta H."/>
            <person name="LaButti K.M."/>
            <person name="Lechner B.E."/>
            <person name="Liimatainen K."/>
            <person name="Lipzen A."/>
            <person name="Lukacs Z."/>
            <person name="Mihaltcheva S."/>
            <person name="Morgado L.N."/>
            <person name="Niskanen T."/>
            <person name="Noordeloos M.E."/>
            <person name="Ohm R.A."/>
            <person name="Ortiz-Santana B."/>
            <person name="Ovrebo C."/>
            <person name="Racz N."/>
            <person name="Riley R."/>
            <person name="Savchenko A."/>
            <person name="Shiryaev A."/>
            <person name="Soop K."/>
            <person name="Spirin V."/>
            <person name="Szebenyi C."/>
            <person name="Tomsovsky M."/>
            <person name="Tulloss R.E."/>
            <person name="Uehling J."/>
            <person name="Grigoriev I.V."/>
            <person name="Vagvolgyi C."/>
            <person name="Papp T."/>
            <person name="Martin F.M."/>
            <person name="Miettinen O."/>
            <person name="Hibbett D.S."/>
            <person name="Nagy L.G."/>
        </authorList>
    </citation>
    <scope>NUCLEOTIDE SEQUENCE [LARGE SCALE GENOMIC DNA]</scope>
    <source>
        <strain evidence="1 2">CBS 309.79</strain>
    </source>
</reference>
<name>A0A5C3QRI9_9AGAR</name>
<dbReference type="AlphaFoldDB" id="A0A5C3QRI9"/>
<sequence>MEKLPLKIRVDIRDLYAPSTSSVNKGLTSLSDILGKKIVPEVEWPALWTESKDDFLDKEGFVSSVISVIVAWCDRLSVRLTNDNEGEWTDDFLERLSQSSSETQLHVQPNIDKVDRPATRWADKCAKLILYLPKGKQLSGTHLFRALDEDLAKLGVEGSEPTANEAVEDDWAEVTRDRQVKAVSGKPKTLPSLDSLPHPRRILSGVASPFMIVDISSSQQITLQGSDQTALELLRDYLLKWEKKDVYNKLKAEMREDAFCFGMSNCLFIGPANSMRPFDLNPVLVLAFVEDILGYHRVEWQDRRLLFRM</sequence>
<dbReference type="EMBL" id="ML178819">
    <property type="protein sequence ID" value="TFL04187.1"/>
    <property type="molecule type" value="Genomic_DNA"/>
</dbReference>
<dbReference type="Proteomes" id="UP000305067">
    <property type="component" value="Unassembled WGS sequence"/>
</dbReference>
<protein>
    <submittedName>
        <fullName evidence="1">Uncharacterized protein</fullName>
    </submittedName>
</protein>
<keyword evidence="2" id="KW-1185">Reference proteome</keyword>
<dbReference type="OrthoDB" id="4926491at2759"/>
<evidence type="ECO:0000313" key="1">
    <source>
        <dbReference type="EMBL" id="TFL04187.1"/>
    </source>
</evidence>
<accession>A0A5C3QRI9</accession>
<proteinExistence type="predicted"/>
<evidence type="ECO:0000313" key="2">
    <source>
        <dbReference type="Proteomes" id="UP000305067"/>
    </source>
</evidence>
<organism evidence="1 2">
    <name type="scientific">Pterulicium gracile</name>
    <dbReference type="NCBI Taxonomy" id="1884261"/>
    <lineage>
        <taxon>Eukaryota</taxon>
        <taxon>Fungi</taxon>
        <taxon>Dikarya</taxon>
        <taxon>Basidiomycota</taxon>
        <taxon>Agaricomycotina</taxon>
        <taxon>Agaricomycetes</taxon>
        <taxon>Agaricomycetidae</taxon>
        <taxon>Agaricales</taxon>
        <taxon>Pleurotineae</taxon>
        <taxon>Pterulaceae</taxon>
        <taxon>Pterulicium</taxon>
    </lineage>
</organism>